<dbReference type="SUPFAM" id="SSF53067">
    <property type="entry name" value="Actin-like ATPase domain"/>
    <property type="match status" value="1"/>
</dbReference>
<reference evidence="2 3" key="1">
    <citation type="submission" date="2020-08" db="EMBL/GenBank/DDBJ databases">
        <title>Sequencing the genomes of 1000 actinobacteria strains.</title>
        <authorList>
            <person name="Klenk H.-P."/>
        </authorList>
    </citation>
    <scope>NUCLEOTIDE SEQUENCE [LARGE SCALE GENOMIC DNA]</scope>
    <source>
        <strain evidence="2 3">DSM 45272</strain>
    </source>
</reference>
<accession>A0A841AZZ0</accession>
<dbReference type="GO" id="GO:0006040">
    <property type="term" value="P:amino sugar metabolic process"/>
    <property type="evidence" value="ECO:0007669"/>
    <property type="project" value="InterPro"/>
</dbReference>
<dbReference type="EC" id="2.7.1.170" evidence="1"/>
<dbReference type="InterPro" id="IPR043129">
    <property type="entry name" value="ATPase_NBD"/>
</dbReference>
<dbReference type="EMBL" id="JACHMX010000001">
    <property type="protein sequence ID" value="MBB5851834.1"/>
    <property type="molecule type" value="Genomic_DNA"/>
</dbReference>
<keyword evidence="1" id="KW-0067">ATP-binding</keyword>
<comment type="function">
    <text evidence="1">Catalyzes the specific phosphorylation of 1,6-anhydro-N-acetylmuramic acid (anhMurNAc) with the simultaneous cleavage of the 1,6-anhydro ring, generating MurNAc-6-P. Is required for the utilization of anhMurNAc either imported from the medium or derived from its own cell wall murein, and thus plays a role in cell wall recycling.</text>
</comment>
<comment type="caution">
    <text evidence="2">The sequence shown here is derived from an EMBL/GenBank/DDBJ whole genome shotgun (WGS) entry which is preliminary data.</text>
</comment>
<dbReference type="GO" id="GO:0009254">
    <property type="term" value="P:peptidoglycan turnover"/>
    <property type="evidence" value="ECO:0007669"/>
    <property type="project" value="UniProtKB-UniRule"/>
</dbReference>
<protein>
    <recommendedName>
        <fullName evidence="1">Anhydro-N-acetylmuramic acid kinase</fullName>
        <ecNumber evidence="1">2.7.1.170</ecNumber>
    </recommendedName>
    <alternativeName>
        <fullName evidence="1">AnhMurNAc kinase</fullName>
    </alternativeName>
</protein>
<dbReference type="UniPathway" id="UPA00343"/>
<organism evidence="2 3">
    <name type="scientific">Amycolatopsis umgeniensis</name>
    <dbReference type="NCBI Taxonomy" id="336628"/>
    <lineage>
        <taxon>Bacteria</taxon>
        <taxon>Bacillati</taxon>
        <taxon>Actinomycetota</taxon>
        <taxon>Actinomycetes</taxon>
        <taxon>Pseudonocardiales</taxon>
        <taxon>Pseudonocardiaceae</taxon>
        <taxon>Amycolatopsis</taxon>
    </lineage>
</organism>
<dbReference type="Gene3D" id="3.30.420.40">
    <property type="match status" value="2"/>
</dbReference>
<evidence type="ECO:0000313" key="2">
    <source>
        <dbReference type="EMBL" id="MBB5851834.1"/>
    </source>
</evidence>
<dbReference type="RefSeq" id="WP_184893840.1">
    <property type="nucleotide sequence ID" value="NZ_JACHMX010000001.1"/>
</dbReference>
<feature type="binding site" evidence="1">
    <location>
        <begin position="17"/>
        <end position="24"/>
    </location>
    <ligand>
        <name>ATP</name>
        <dbReference type="ChEBI" id="CHEBI:30616"/>
    </ligand>
</feature>
<evidence type="ECO:0000313" key="3">
    <source>
        <dbReference type="Proteomes" id="UP000580861"/>
    </source>
</evidence>
<sequence length="405" mass="41427">MTVFSGAGVRVIGLISGTSIDGIDVAAAELRAHGDTVELSPLGQLEIPYPEALREALLDALPPNPCTAAQLTKLDTLVGQAFGEAAARGIEELAGGKADVVASLGQTVFHWVEDGTALGTLQLGNAAWIAERTGLPVVADLRVRDVAAGGHGAPLASTLDALWLRETATSGPVAALNIGGIANITVVPAGNTGGDVLAYDTGPGNALMDIAAHRVTGKRADIDGALAIRGAVRPDLLAKLLLDPYYAAAPPKSTGKELFHGEYLDTALDGLPPVGAEDLLATLTELTAVTIAAECRRHTIITLFVSGGGADNPALMASLARNLPDTALKTSDDHGLPRAGKEAYLTILLGWLTWSGVPGNLPSATGARGERLLGSITPGAGPLRLPAPYTSTVTRLRVAATTGER</sequence>
<comment type="catalytic activity">
    <reaction evidence="1">
        <text>1,6-anhydro-N-acetyl-beta-muramate + ATP + H2O = N-acetyl-D-muramate 6-phosphate + ADP + H(+)</text>
        <dbReference type="Rhea" id="RHEA:24952"/>
        <dbReference type="ChEBI" id="CHEBI:15377"/>
        <dbReference type="ChEBI" id="CHEBI:15378"/>
        <dbReference type="ChEBI" id="CHEBI:30616"/>
        <dbReference type="ChEBI" id="CHEBI:58690"/>
        <dbReference type="ChEBI" id="CHEBI:58722"/>
        <dbReference type="ChEBI" id="CHEBI:456216"/>
        <dbReference type="EC" id="2.7.1.170"/>
    </reaction>
</comment>
<keyword evidence="1" id="KW-0119">Carbohydrate metabolism</keyword>
<dbReference type="UniPathway" id="UPA00544"/>
<comment type="similarity">
    <text evidence="1">Belongs to the anhydro-N-acetylmuramic acid kinase family.</text>
</comment>
<dbReference type="GO" id="GO:0005524">
    <property type="term" value="F:ATP binding"/>
    <property type="evidence" value="ECO:0007669"/>
    <property type="project" value="UniProtKB-UniRule"/>
</dbReference>
<comment type="pathway">
    <text evidence="1">Amino-sugar metabolism; 1,6-anhydro-N-acetylmuramate degradation.</text>
</comment>
<dbReference type="Pfam" id="PF03702">
    <property type="entry name" value="AnmK"/>
    <property type="match status" value="1"/>
</dbReference>
<keyword evidence="1 2" id="KW-0418">Kinase</keyword>
<dbReference type="HAMAP" id="MF_01270">
    <property type="entry name" value="AnhMurNAc_kinase"/>
    <property type="match status" value="1"/>
</dbReference>
<dbReference type="AlphaFoldDB" id="A0A841AZZ0"/>
<comment type="pathway">
    <text evidence="1">Cell wall biogenesis; peptidoglycan recycling.</text>
</comment>
<dbReference type="GO" id="GO:0016773">
    <property type="term" value="F:phosphotransferase activity, alcohol group as acceptor"/>
    <property type="evidence" value="ECO:0007669"/>
    <property type="project" value="UniProtKB-UniRule"/>
</dbReference>
<evidence type="ECO:0000256" key="1">
    <source>
        <dbReference type="HAMAP-Rule" id="MF_01270"/>
    </source>
</evidence>
<dbReference type="GO" id="GO:0097175">
    <property type="term" value="P:1,6-anhydro-N-acetyl-beta-muramic acid catabolic process"/>
    <property type="evidence" value="ECO:0007669"/>
    <property type="project" value="UniProtKB-UniRule"/>
</dbReference>
<dbReference type="Proteomes" id="UP000580861">
    <property type="component" value="Unassembled WGS sequence"/>
</dbReference>
<dbReference type="InterPro" id="IPR005338">
    <property type="entry name" value="Anhydro_N_Ac-Mur_kinase"/>
</dbReference>
<gene>
    <name evidence="1" type="primary">anmK</name>
    <name evidence="2" type="ORF">HDA45_001921</name>
</gene>
<proteinExistence type="inferred from homology"/>
<keyword evidence="1 2" id="KW-0808">Transferase</keyword>
<dbReference type="PANTHER" id="PTHR30605">
    <property type="entry name" value="ANHYDRO-N-ACETYLMURAMIC ACID KINASE"/>
    <property type="match status" value="1"/>
</dbReference>
<dbReference type="NCBIfam" id="NF007146">
    <property type="entry name" value="PRK09585.2-6"/>
    <property type="match status" value="1"/>
</dbReference>
<dbReference type="PANTHER" id="PTHR30605:SF0">
    <property type="entry name" value="ANHYDRO-N-ACETYLMURAMIC ACID KINASE"/>
    <property type="match status" value="1"/>
</dbReference>
<keyword evidence="1" id="KW-0547">Nucleotide-binding</keyword>
<name>A0A841AZZ0_9PSEU</name>
<dbReference type="GO" id="GO:0016301">
    <property type="term" value="F:kinase activity"/>
    <property type="evidence" value="ECO:0007669"/>
    <property type="project" value="UniProtKB-KW"/>
</dbReference>
<keyword evidence="3" id="KW-1185">Reference proteome</keyword>